<dbReference type="PROSITE" id="PS51459">
    <property type="entry name" value="FIDO"/>
    <property type="match status" value="1"/>
</dbReference>
<dbReference type="PANTHER" id="PTHR39426">
    <property type="entry name" value="HOMOLOGY TO DEATH-ON-CURING PROTEIN OF PHAGE P1"/>
    <property type="match status" value="1"/>
</dbReference>
<proteinExistence type="predicted"/>
<gene>
    <name evidence="2" type="ORF">D4100_09335</name>
</gene>
<dbReference type="InterPro" id="IPR053737">
    <property type="entry name" value="Type_II_TA_Toxin"/>
</dbReference>
<name>A0AA92X3K9_9GAMM</name>
<dbReference type="SUPFAM" id="SSF140931">
    <property type="entry name" value="Fic-like"/>
    <property type="match status" value="1"/>
</dbReference>
<dbReference type="InterPro" id="IPR006440">
    <property type="entry name" value="Doc"/>
</dbReference>
<protein>
    <submittedName>
        <fullName evidence="2">Type II toxin-antitoxin system death-on-curing family toxin</fullName>
    </submittedName>
</protein>
<evidence type="ECO:0000313" key="2">
    <source>
        <dbReference type="EMBL" id="RJF55808.1"/>
    </source>
</evidence>
<sequence>MEDLIFLSAQEVIDIQRETLPQGAVVDIDKLEGALGRVANHHHYKLCDDIFELAAVYLISIAKAHAFADANKRTAFITCASFLQANGQALRESFFLVKLTVMVAEDRVDINQAAFLLRLLADYYYKSVFGDDDDLPADERECLLYNLTVFTITADIVGVGELIAVANSLMDDAELDEMANQIVAGYRNPE</sequence>
<dbReference type="Proteomes" id="UP000284338">
    <property type="component" value="Unassembled WGS sequence"/>
</dbReference>
<accession>A0AA92X3K9</accession>
<dbReference type="NCBIfam" id="TIGR01550">
    <property type="entry name" value="DOC_P1"/>
    <property type="match status" value="1"/>
</dbReference>
<reference evidence="2 3" key="1">
    <citation type="submission" date="2018-09" db="EMBL/GenBank/DDBJ databases">
        <title>Draft genome of a novel serratia sp. strain with antifungal activity.</title>
        <authorList>
            <person name="Dichmann S.I."/>
            <person name="Park B.P."/>
            <person name="Pathiraja D."/>
            <person name="Choi I.-G."/>
            <person name="Stougaard P."/>
            <person name="Hennessy R.C."/>
        </authorList>
    </citation>
    <scope>NUCLEOTIDE SEQUENCE [LARGE SCALE GENOMIC DNA]</scope>
    <source>
        <strain evidence="2 3">S40</strain>
    </source>
</reference>
<keyword evidence="3" id="KW-1185">Reference proteome</keyword>
<comment type="caution">
    <text evidence="2">The sequence shown here is derived from an EMBL/GenBank/DDBJ whole genome shotgun (WGS) entry which is preliminary data.</text>
</comment>
<dbReference type="RefSeq" id="WP_119804165.1">
    <property type="nucleotide sequence ID" value="NZ_QYYG01000002.1"/>
</dbReference>
<evidence type="ECO:0000259" key="1">
    <source>
        <dbReference type="PROSITE" id="PS51459"/>
    </source>
</evidence>
<dbReference type="Gene3D" id="1.20.120.1870">
    <property type="entry name" value="Fic/DOC protein, Fido domain"/>
    <property type="match status" value="1"/>
</dbReference>
<dbReference type="Pfam" id="PF02661">
    <property type="entry name" value="Fic"/>
    <property type="match status" value="1"/>
</dbReference>
<evidence type="ECO:0000313" key="3">
    <source>
        <dbReference type="Proteomes" id="UP000284338"/>
    </source>
</evidence>
<organism evidence="2 3">
    <name type="scientific">Serratia inhibens</name>
    <dbReference type="NCBI Taxonomy" id="2338073"/>
    <lineage>
        <taxon>Bacteria</taxon>
        <taxon>Pseudomonadati</taxon>
        <taxon>Pseudomonadota</taxon>
        <taxon>Gammaproteobacteria</taxon>
        <taxon>Enterobacterales</taxon>
        <taxon>Yersiniaceae</taxon>
        <taxon>Serratia</taxon>
    </lineage>
</organism>
<dbReference type="GO" id="GO:0016301">
    <property type="term" value="F:kinase activity"/>
    <property type="evidence" value="ECO:0007669"/>
    <property type="project" value="InterPro"/>
</dbReference>
<dbReference type="InterPro" id="IPR036597">
    <property type="entry name" value="Fido-like_dom_sf"/>
</dbReference>
<dbReference type="AlphaFoldDB" id="A0AA92X3K9"/>
<dbReference type="InterPro" id="IPR003812">
    <property type="entry name" value="Fido"/>
</dbReference>
<dbReference type="PANTHER" id="PTHR39426:SF1">
    <property type="entry name" value="HOMOLOGY TO DEATH-ON-CURING PROTEIN OF PHAGE P1"/>
    <property type="match status" value="1"/>
</dbReference>
<dbReference type="EMBL" id="QYYG01000002">
    <property type="protein sequence ID" value="RJF55808.1"/>
    <property type="molecule type" value="Genomic_DNA"/>
</dbReference>
<feature type="domain" description="Fido" evidence="1">
    <location>
        <begin position="7"/>
        <end position="126"/>
    </location>
</feature>